<dbReference type="EMBL" id="CP009621">
    <property type="protein sequence ID" value="AKD03637.1"/>
    <property type="molecule type" value="Genomic_DNA"/>
</dbReference>
<reference evidence="1 2" key="1">
    <citation type="journal article" date="2015" name="Sci. Rep.">
        <title>Unraveling adaptation of Pontibacter korlensis to radiation and infertility in desert through complete genome and comparative transcriptomic analysis.</title>
        <authorList>
            <person name="Dai J."/>
            <person name="Dai W."/>
            <person name="Qiu C."/>
            <person name="Yang Z."/>
            <person name="Zhang Y."/>
            <person name="Zhou M."/>
            <person name="Zhang L."/>
            <person name="Fang C."/>
            <person name="Gao Q."/>
            <person name="Yang Q."/>
            <person name="Li X."/>
            <person name="Wang Z."/>
            <person name="Wang Z."/>
            <person name="Jia Z."/>
            <person name="Chen X."/>
        </authorList>
    </citation>
    <scope>NUCLEOTIDE SEQUENCE [LARGE SCALE GENOMIC DNA]</scope>
    <source>
        <strain evidence="1 2">X14-1T</strain>
    </source>
</reference>
<proteinExistence type="predicted"/>
<evidence type="ECO:0000313" key="1">
    <source>
        <dbReference type="EMBL" id="AKD03637.1"/>
    </source>
</evidence>
<dbReference type="PATRIC" id="fig|400092.3.peg.2500"/>
<sequence>MLSVNLSALLMADAQEEVDTEQAQKHNKHRYKVNRAVALGLVKDNLAVLLLGKEPLEQVYDRLLEKIKKRKEAVKPGRSFPRARKLHYKFSITKRNVL</sequence>
<keyword evidence="2" id="KW-1185">Reference proteome</keyword>
<dbReference type="STRING" id="400092.PKOR_11495"/>
<gene>
    <name evidence="1" type="ORF">PKOR_11495</name>
</gene>
<protein>
    <recommendedName>
        <fullName evidence="3">Transposase</fullName>
    </recommendedName>
</protein>
<evidence type="ECO:0008006" key="3">
    <source>
        <dbReference type="Google" id="ProtNLM"/>
    </source>
</evidence>
<accession>A0A0E3UWS9</accession>
<dbReference type="AlphaFoldDB" id="A0A0E3UWS9"/>
<evidence type="ECO:0000313" key="2">
    <source>
        <dbReference type="Proteomes" id="UP000033109"/>
    </source>
</evidence>
<dbReference type="HOGENOM" id="CLU_2331336_0_0_10"/>
<dbReference type="KEGG" id="pko:PKOR_11495"/>
<name>A0A0E3UWS9_9BACT</name>
<organism evidence="1 2">
    <name type="scientific">Pontibacter korlensis</name>
    <dbReference type="NCBI Taxonomy" id="400092"/>
    <lineage>
        <taxon>Bacteria</taxon>
        <taxon>Pseudomonadati</taxon>
        <taxon>Bacteroidota</taxon>
        <taxon>Cytophagia</taxon>
        <taxon>Cytophagales</taxon>
        <taxon>Hymenobacteraceae</taxon>
        <taxon>Pontibacter</taxon>
    </lineage>
</organism>
<dbReference type="Proteomes" id="UP000033109">
    <property type="component" value="Chromosome"/>
</dbReference>